<evidence type="ECO:0000313" key="2">
    <source>
        <dbReference type="Proteomes" id="UP000254502"/>
    </source>
</evidence>
<protein>
    <submittedName>
        <fullName evidence="1">Metallo-beta-lactamase</fullName>
    </submittedName>
</protein>
<proteinExistence type="predicted"/>
<dbReference type="AlphaFoldDB" id="A0A380E4A9"/>
<dbReference type="Proteomes" id="UP000254502">
    <property type="component" value="Unassembled WGS sequence"/>
</dbReference>
<accession>A0A380E4A9</accession>
<organism evidence="1 2">
    <name type="scientific">Staphylococcus aureus</name>
    <dbReference type="NCBI Taxonomy" id="1280"/>
    <lineage>
        <taxon>Bacteria</taxon>
        <taxon>Bacillati</taxon>
        <taxon>Bacillota</taxon>
        <taxon>Bacilli</taxon>
        <taxon>Bacillales</taxon>
        <taxon>Staphylococcaceae</taxon>
        <taxon>Staphylococcus</taxon>
    </lineage>
</organism>
<sequence>MATRSLRLKVKEIKAVHMGDIFPTTAHKNPLWVTAYDDYPMQSIREKGTHDTIFYPATILVLVLS</sequence>
<dbReference type="Gene3D" id="3.60.15.10">
    <property type="entry name" value="Ribonuclease Z/Hydroxyacylglutathione hydrolase-like"/>
    <property type="match status" value="1"/>
</dbReference>
<gene>
    <name evidence="1" type="primary">ytnP_1</name>
    <name evidence="1" type="ORF">NCTC5664_03795</name>
</gene>
<dbReference type="InterPro" id="IPR036866">
    <property type="entry name" value="RibonucZ/Hydroxyglut_hydro"/>
</dbReference>
<reference evidence="1 2" key="1">
    <citation type="submission" date="2018-06" db="EMBL/GenBank/DDBJ databases">
        <authorList>
            <consortium name="Pathogen Informatics"/>
            <person name="Doyle S."/>
        </authorList>
    </citation>
    <scope>NUCLEOTIDE SEQUENCE [LARGE SCALE GENOMIC DNA]</scope>
    <source>
        <strain evidence="1 2">NCTC5664</strain>
    </source>
</reference>
<name>A0A380E4A9_STAAU</name>
<dbReference type="EMBL" id="UHAQ01000004">
    <property type="protein sequence ID" value="SUK95783.1"/>
    <property type="molecule type" value="Genomic_DNA"/>
</dbReference>
<evidence type="ECO:0000313" key="1">
    <source>
        <dbReference type="EMBL" id="SUK95783.1"/>
    </source>
</evidence>